<dbReference type="InterPro" id="IPR045336">
    <property type="entry name" value="MmgE_PrpD_N"/>
</dbReference>
<evidence type="ECO:0000256" key="3">
    <source>
        <dbReference type="ARBA" id="ARBA00006174"/>
    </source>
</evidence>
<dbReference type="EMBL" id="SJDL01000030">
    <property type="protein sequence ID" value="TBW51568.1"/>
    <property type="molecule type" value="Genomic_DNA"/>
</dbReference>
<feature type="domain" description="MmgE/PrpD C-terminal" evidence="9">
    <location>
        <begin position="300"/>
        <end position="477"/>
    </location>
</feature>
<dbReference type="NCBIfam" id="NF006943">
    <property type="entry name" value="PRK09425.1"/>
    <property type="match status" value="1"/>
</dbReference>
<dbReference type="Gene3D" id="1.10.4100.10">
    <property type="entry name" value="2-methylcitrate dehydratase PrpD"/>
    <property type="match status" value="1"/>
</dbReference>
<dbReference type="Gene3D" id="3.30.1330.120">
    <property type="entry name" value="2-methylcitrate dehydratase PrpD"/>
    <property type="match status" value="1"/>
</dbReference>
<comment type="pathway">
    <text evidence="2">Organic acid metabolism; propanoate degradation.</text>
</comment>
<keyword evidence="11" id="KW-1185">Reference proteome</keyword>
<keyword evidence="7 10" id="KW-0456">Lyase</keyword>
<dbReference type="RefSeq" id="WP_131483073.1">
    <property type="nucleotide sequence ID" value="NZ_SJDL01000030.1"/>
</dbReference>
<dbReference type="Proteomes" id="UP000313645">
    <property type="component" value="Unassembled WGS sequence"/>
</dbReference>
<comment type="catalytic activity">
    <reaction evidence="1">
        <text>(2S,3S)-2-methylcitrate = 2-methyl-cis-aconitate + H2O</text>
        <dbReference type="Rhea" id="RHEA:17725"/>
        <dbReference type="ChEBI" id="CHEBI:15377"/>
        <dbReference type="ChEBI" id="CHEBI:57872"/>
        <dbReference type="ChEBI" id="CHEBI:58853"/>
        <dbReference type="EC" id="4.2.1.79"/>
    </reaction>
</comment>
<evidence type="ECO:0000256" key="1">
    <source>
        <dbReference type="ARBA" id="ARBA00000096"/>
    </source>
</evidence>
<evidence type="ECO:0000256" key="7">
    <source>
        <dbReference type="ARBA" id="ARBA00023239"/>
    </source>
</evidence>
<gene>
    <name evidence="10" type="primary">prpD</name>
    <name evidence="10" type="ORF">EZI54_16985</name>
</gene>
<evidence type="ECO:0000256" key="4">
    <source>
        <dbReference type="ARBA" id="ARBA00013124"/>
    </source>
</evidence>
<evidence type="ECO:0000256" key="5">
    <source>
        <dbReference type="ARBA" id="ARBA00017240"/>
    </source>
</evidence>
<name>A0ABY1ZGS9_9GAMM</name>
<proteinExistence type="inferred from homology"/>
<keyword evidence="6" id="KW-0816">Tricarboxylic acid cycle</keyword>
<reference evidence="10 11" key="1">
    <citation type="submission" date="2019-02" db="EMBL/GenBank/DDBJ databases">
        <title>Marinobacter halodurans sp. nov., a marine bacterium isolated from sea tidal flat.</title>
        <authorList>
            <person name="Yoo Y."/>
            <person name="Lee D.W."/>
            <person name="Kim B.S."/>
            <person name="Kim J.-J."/>
        </authorList>
    </citation>
    <scope>NUCLEOTIDE SEQUENCE [LARGE SCALE GENOMIC DNA]</scope>
    <source>
        <strain evidence="10 11">YJ-S3-2</strain>
    </source>
</reference>
<accession>A0ABY1ZGS9</accession>
<dbReference type="PANTHER" id="PTHR16943">
    <property type="entry name" value="2-METHYLCITRATE DEHYDRATASE-RELATED"/>
    <property type="match status" value="1"/>
</dbReference>
<feature type="domain" description="MmgE/PrpD N-terminal" evidence="8">
    <location>
        <begin position="18"/>
        <end position="269"/>
    </location>
</feature>
<evidence type="ECO:0000259" key="8">
    <source>
        <dbReference type="Pfam" id="PF03972"/>
    </source>
</evidence>
<dbReference type="InterPro" id="IPR005656">
    <property type="entry name" value="MmgE_PrpD"/>
</dbReference>
<dbReference type="Pfam" id="PF03972">
    <property type="entry name" value="MmgE_PrpD_N"/>
    <property type="match status" value="1"/>
</dbReference>
<dbReference type="InterPro" id="IPR042183">
    <property type="entry name" value="MmgE/PrpD_sf_1"/>
</dbReference>
<comment type="caution">
    <text evidence="10">The sequence shown here is derived from an EMBL/GenBank/DDBJ whole genome shotgun (WGS) entry which is preliminary data.</text>
</comment>
<evidence type="ECO:0000256" key="6">
    <source>
        <dbReference type="ARBA" id="ARBA00022532"/>
    </source>
</evidence>
<comment type="similarity">
    <text evidence="3">Belongs to the PrpD family.</text>
</comment>
<dbReference type="GO" id="GO:0047547">
    <property type="term" value="F:2-methylcitrate dehydratase activity"/>
    <property type="evidence" value="ECO:0007669"/>
    <property type="project" value="UniProtKB-EC"/>
</dbReference>
<dbReference type="Pfam" id="PF19305">
    <property type="entry name" value="MmgE_PrpD_C"/>
    <property type="match status" value="1"/>
</dbReference>
<dbReference type="InterPro" id="IPR036148">
    <property type="entry name" value="MmgE/PrpD_sf"/>
</dbReference>
<organism evidence="10 11">
    <name type="scientific">Marinobacter halodurans</name>
    <dbReference type="NCBI Taxonomy" id="2528979"/>
    <lineage>
        <taxon>Bacteria</taxon>
        <taxon>Pseudomonadati</taxon>
        <taxon>Pseudomonadota</taxon>
        <taxon>Gammaproteobacteria</taxon>
        <taxon>Pseudomonadales</taxon>
        <taxon>Marinobacteraceae</taxon>
        <taxon>Marinobacter</taxon>
    </lineage>
</organism>
<evidence type="ECO:0000313" key="10">
    <source>
        <dbReference type="EMBL" id="TBW51568.1"/>
    </source>
</evidence>
<evidence type="ECO:0000256" key="2">
    <source>
        <dbReference type="ARBA" id="ARBA00005026"/>
    </source>
</evidence>
<sequence length="494" mass="55356">MSATFDLNERPDYDDVLQKIADYALNYQVDSLEALDTARNCLMDTLGCGLLALRFPECTKHLGPIVEGTVVPHGARVPGTSFRLDPVKAAWDIGCIIRWLDYNDTWLAAEWGHPSDNLGGILAVADHLSQKRQAEGQAPLTIRDVLECMVIAHEIQGVLALENSFNRVGLDHVVLVKVASTAVTAKLMGANREQMLSALSHAWVDGQALRTYRHAPNAGSRKSWAAGDATSRAVRLADIAMRGEMGIPGVLTAPQWGFYDVLFSKTNKDQKLKPEDQRRFSLPQDFGSYVMENILFKISFPAEFHAQTAAEAAVTLHPQVKDRLDEIDRVVITTHESAIRIISKVGKLANAADRDHCLQYMTAVPLIFGALTADHYEDSFHQAHPEIDTLRDRMEIVEDPRYTREYLEPDKRSIANAVQVFFSDGSKTENVAVEYPIGHRRRRKEGIPLLEEKFRANLETRFPKARCDAILDRCVDQKAFERTSVPEFMALFMI</sequence>
<evidence type="ECO:0000313" key="11">
    <source>
        <dbReference type="Proteomes" id="UP000313645"/>
    </source>
</evidence>
<dbReference type="SUPFAM" id="SSF103378">
    <property type="entry name" value="2-methylcitrate dehydratase PrpD"/>
    <property type="match status" value="1"/>
</dbReference>
<evidence type="ECO:0000259" key="9">
    <source>
        <dbReference type="Pfam" id="PF19305"/>
    </source>
</evidence>
<dbReference type="NCBIfam" id="TIGR02330">
    <property type="entry name" value="prpD"/>
    <property type="match status" value="1"/>
</dbReference>
<dbReference type="InterPro" id="IPR012705">
    <property type="entry name" value="2Me_IsoCit_deHydtase_PrpD"/>
</dbReference>
<dbReference type="InterPro" id="IPR042188">
    <property type="entry name" value="MmgE/PrpD_sf_2"/>
</dbReference>
<protein>
    <recommendedName>
        <fullName evidence="5">2-methylcitrate dehydratase</fullName>
        <ecNumber evidence="4">4.2.1.79</ecNumber>
    </recommendedName>
</protein>
<dbReference type="EC" id="4.2.1.79" evidence="4"/>
<dbReference type="InterPro" id="IPR045337">
    <property type="entry name" value="MmgE_PrpD_C"/>
</dbReference>
<dbReference type="PANTHER" id="PTHR16943:SF8">
    <property type="entry name" value="2-METHYLCITRATE DEHYDRATASE"/>
    <property type="match status" value="1"/>
</dbReference>